<evidence type="ECO:0000256" key="6">
    <source>
        <dbReference type="ARBA" id="ARBA00022777"/>
    </source>
</evidence>
<accession>A0ABX7Y4C5</accession>
<dbReference type="InterPro" id="IPR036097">
    <property type="entry name" value="HisK_dim/P_sf"/>
</dbReference>
<dbReference type="GO" id="GO:0016301">
    <property type="term" value="F:kinase activity"/>
    <property type="evidence" value="ECO:0007669"/>
    <property type="project" value="UniProtKB-KW"/>
</dbReference>
<dbReference type="Pfam" id="PF00512">
    <property type="entry name" value="HisKA"/>
    <property type="match status" value="1"/>
</dbReference>
<dbReference type="Gene3D" id="3.30.565.10">
    <property type="entry name" value="Histidine kinase-like ATPase, C-terminal domain"/>
    <property type="match status" value="1"/>
</dbReference>
<dbReference type="SMART" id="SM00388">
    <property type="entry name" value="HisKA"/>
    <property type="match status" value="1"/>
</dbReference>
<dbReference type="InterPro" id="IPR003661">
    <property type="entry name" value="HisK_dim/P_dom"/>
</dbReference>
<dbReference type="EC" id="2.7.13.3" evidence="3"/>
<keyword evidence="8" id="KW-1133">Transmembrane helix</keyword>
<feature type="domain" description="Histidine kinase" evidence="9">
    <location>
        <begin position="117"/>
        <end position="332"/>
    </location>
</feature>
<keyword evidence="6 10" id="KW-0418">Kinase</keyword>
<dbReference type="InterPro" id="IPR005467">
    <property type="entry name" value="His_kinase_dom"/>
</dbReference>
<dbReference type="CDD" id="cd00082">
    <property type="entry name" value="HisKA"/>
    <property type="match status" value="1"/>
</dbReference>
<dbReference type="PANTHER" id="PTHR43711:SF1">
    <property type="entry name" value="HISTIDINE KINASE 1"/>
    <property type="match status" value="1"/>
</dbReference>
<dbReference type="PRINTS" id="PR00344">
    <property type="entry name" value="BCTRLSENSOR"/>
</dbReference>
<evidence type="ECO:0000256" key="5">
    <source>
        <dbReference type="ARBA" id="ARBA00022679"/>
    </source>
</evidence>
<evidence type="ECO:0000256" key="1">
    <source>
        <dbReference type="ARBA" id="ARBA00000085"/>
    </source>
</evidence>
<name>A0ABX7Y4C5_9ACTN</name>
<protein>
    <recommendedName>
        <fullName evidence="3">histidine kinase</fullName>
        <ecNumber evidence="3">2.7.13.3</ecNumber>
    </recommendedName>
</protein>
<evidence type="ECO:0000256" key="4">
    <source>
        <dbReference type="ARBA" id="ARBA00022553"/>
    </source>
</evidence>
<keyword evidence="8" id="KW-0472">Membrane</keyword>
<dbReference type="InterPro" id="IPR050736">
    <property type="entry name" value="Sensor_HK_Regulatory"/>
</dbReference>
<dbReference type="EMBL" id="CP072384">
    <property type="protein sequence ID" value="QUC07680.1"/>
    <property type="molecule type" value="Genomic_DNA"/>
</dbReference>
<sequence length="334" mass="34623">MAEHLLIVALVTLAVGLVCAALTSTVARRSVRWASLLSPLAVVVTIGTGLLVGVRLMLIESVGVPLLLLAATAPAALLTGVFVSLRSQRMIARASTALEQERRQREVEQGRRELITWMSHDLRTPLAGIRAMAEALEDGIAPDPAAYHRSIIAETRRIAGMVDDVLALAGLQSGSLELGSETIAISDLVSDLVGSLAPLAAQRSVNLTGTAECGPSDVVGDPGLLSRALQNVVGNAIAYTRPGTDVTVTVSADADTVRVEVGDGCGGLSDEELTKVFEAGWRGDQARTPDGISGSGLGLPIVRTIVAAHAGTAEIRNRPPGCVVTIELPRTASG</sequence>
<dbReference type="InterPro" id="IPR004358">
    <property type="entry name" value="Sig_transdc_His_kin-like_C"/>
</dbReference>
<evidence type="ECO:0000256" key="7">
    <source>
        <dbReference type="ARBA" id="ARBA00023012"/>
    </source>
</evidence>
<dbReference type="SUPFAM" id="SSF47384">
    <property type="entry name" value="Homodimeric domain of signal transducing histidine kinase"/>
    <property type="match status" value="1"/>
</dbReference>
<comment type="subcellular location">
    <subcellularLocation>
        <location evidence="2">Cell membrane</location>
    </subcellularLocation>
</comment>
<organism evidence="10 11">
    <name type="scientific">Arachnia rubra</name>
    <dbReference type="NCBI Taxonomy" id="1547448"/>
    <lineage>
        <taxon>Bacteria</taxon>
        <taxon>Bacillati</taxon>
        <taxon>Actinomycetota</taxon>
        <taxon>Actinomycetes</taxon>
        <taxon>Propionibacteriales</taxon>
        <taxon>Propionibacteriaceae</taxon>
        <taxon>Arachnia</taxon>
    </lineage>
</organism>
<keyword evidence="7" id="KW-0902">Two-component regulatory system</keyword>
<evidence type="ECO:0000256" key="3">
    <source>
        <dbReference type="ARBA" id="ARBA00012438"/>
    </source>
</evidence>
<keyword evidence="8" id="KW-0812">Transmembrane</keyword>
<dbReference type="RefSeq" id="WP_212322353.1">
    <property type="nucleotide sequence ID" value="NZ_AP024463.1"/>
</dbReference>
<evidence type="ECO:0000259" key="9">
    <source>
        <dbReference type="PROSITE" id="PS50109"/>
    </source>
</evidence>
<feature type="transmembrane region" description="Helical" evidence="8">
    <location>
        <begin position="66"/>
        <end position="85"/>
    </location>
</feature>
<evidence type="ECO:0000256" key="2">
    <source>
        <dbReference type="ARBA" id="ARBA00004236"/>
    </source>
</evidence>
<keyword evidence="5" id="KW-0808">Transferase</keyword>
<keyword evidence="11" id="KW-1185">Reference proteome</keyword>
<dbReference type="PANTHER" id="PTHR43711">
    <property type="entry name" value="TWO-COMPONENT HISTIDINE KINASE"/>
    <property type="match status" value="1"/>
</dbReference>
<evidence type="ECO:0000256" key="8">
    <source>
        <dbReference type="SAM" id="Phobius"/>
    </source>
</evidence>
<evidence type="ECO:0000313" key="10">
    <source>
        <dbReference type="EMBL" id="QUC07680.1"/>
    </source>
</evidence>
<comment type="catalytic activity">
    <reaction evidence="1">
        <text>ATP + protein L-histidine = ADP + protein N-phospho-L-histidine.</text>
        <dbReference type="EC" id="2.7.13.3"/>
    </reaction>
</comment>
<evidence type="ECO:0000313" key="11">
    <source>
        <dbReference type="Proteomes" id="UP000678513"/>
    </source>
</evidence>
<dbReference type="SMART" id="SM00387">
    <property type="entry name" value="HATPase_c"/>
    <property type="match status" value="1"/>
</dbReference>
<keyword evidence="4" id="KW-0597">Phosphoprotein</keyword>
<dbReference type="Pfam" id="PF02518">
    <property type="entry name" value="HATPase_c"/>
    <property type="match status" value="1"/>
</dbReference>
<dbReference type="Proteomes" id="UP000678513">
    <property type="component" value="Chromosome"/>
</dbReference>
<reference evidence="10 11" key="1">
    <citation type="submission" date="2021-03" db="EMBL/GenBank/DDBJ databases">
        <title>Human Oral Microbial Genomes.</title>
        <authorList>
            <person name="Johnston C.D."/>
            <person name="Chen T."/>
            <person name="Dewhirst F.E."/>
        </authorList>
    </citation>
    <scope>NUCLEOTIDE SEQUENCE [LARGE SCALE GENOMIC DNA]</scope>
    <source>
        <strain evidence="10 11">DSMZ 100122</strain>
    </source>
</reference>
<proteinExistence type="predicted"/>
<feature type="transmembrane region" description="Helical" evidence="8">
    <location>
        <begin position="36"/>
        <end position="54"/>
    </location>
</feature>
<dbReference type="InterPro" id="IPR036890">
    <property type="entry name" value="HATPase_C_sf"/>
</dbReference>
<gene>
    <name evidence="10" type="ORF">J5A65_12210</name>
</gene>
<dbReference type="InterPro" id="IPR003594">
    <property type="entry name" value="HATPase_dom"/>
</dbReference>
<dbReference type="Gene3D" id="1.10.287.130">
    <property type="match status" value="1"/>
</dbReference>
<dbReference type="PROSITE" id="PS50109">
    <property type="entry name" value="HIS_KIN"/>
    <property type="match status" value="1"/>
</dbReference>
<dbReference type="SUPFAM" id="SSF55874">
    <property type="entry name" value="ATPase domain of HSP90 chaperone/DNA topoisomerase II/histidine kinase"/>
    <property type="match status" value="1"/>
</dbReference>